<accession>A0A7S3MQM7</accession>
<sequence>MMRMRTVAGQNYSMPESVEDVVKSLDKQRPIFTMLYFSAAWNPVCAKIERDYENLASVRNEYTHIKVDCDETPLVKKYFDARVEPQFIMLINGGEVARVVGYNFDKVDKMAQRVVEAHSRNDFGYYGSTGKQWERFYDEFDRWSRYGEYDKDSFRAYLDYNSDMHRGPGTNNP</sequence>
<dbReference type="InterPro" id="IPR050620">
    <property type="entry name" value="Thioredoxin_H-type-like"/>
</dbReference>
<organism evidence="2">
    <name type="scientific">Favella ehrenbergii</name>
    <dbReference type="NCBI Taxonomy" id="182087"/>
    <lineage>
        <taxon>Eukaryota</taxon>
        <taxon>Sar</taxon>
        <taxon>Alveolata</taxon>
        <taxon>Ciliophora</taxon>
        <taxon>Intramacronucleata</taxon>
        <taxon>Spirotrichea</taxon>
        <taxon>Choreotrichia</taxon>
        <taxon>Tintinnida</taxon>
        <taxon>Xystonellidae</taxon>
        <taxon>Favella</taxon>
    </lineage>
</organism>
<evidence type="ECO:0000259" key="1">
    <source>
        <dbReference type="Pfam" id="PF00085"/>
    </source>
</evidence>
<name>A0A7S3MQM7_9SPIT</name>
<evidence type="ECO:0000313" key="2">
    <source>
        <dbReference type="EMBL" id="CAE0315233.1"/>
    </source>
</evidence>
<dbReference type="PANTHER" id="PTHR10438:SF405">
    <property type="entry name" value="THIOREDOXIN DOMAIN-CONTAINING PROTEIN"/>
    <property type="match status" value="1"/>
</dbReference>
<dbReference type="InterPro" id="IPR036249">
    <property type="entry name" value="Thioredoxin-like_sf"/>
</dbReference>
<dbReference type="CDD" id="cd02947">
    <property type="entry name" value="TRX_family"/>
    <property type="match status" value="1"/>
</dbReference>
<gene>
    <name evidence="2" type="ORF">FEHR0123_LOCUS10160</name>
</gene>
<dbReference type="SUPFAM" id="SSF52833">
    <property type="entry name" value="Thioredoxin-like"/>
    <property type="match status" value="1"/>
</dbReference>
<dbReference type="PANTHER" id="PTHR10438">
    <property type="entry name" value="THIOREDOXIN"/>
    <property type="match status" value="1"/>
</dbReference>
<proteinExistence type="predicted"/>
<dbReference type="AlphaFoldDB" id="A0A7S3MQM7"/>
<dbReference type="InterPro" id="IPR013766">
    <property type="entry name" value="Thioredoxin_domain"/>
</dbReference>
<dbReference type="EMBL" id="HBIE01033484">
    <property type="protein sequence ID" value="CAE0315233.1"/>
    <property type="molecule type" value="Transcribed_RNA"/>
</dbReference>
<protein>
    <recommendedName>
        <fullName evidence="1">Thioredoxin domain-containing protein</fullName>
    </recommendedName>
</protein>
<dbReference type="Gene3D" id="3.40.30.10">
    <property type="entry name" value="Glutaredoxin"/>
    <property type="match status" value="1"/>
</dbReference>
<dbReference type="Pfam" id="PF00085">
    <property type="entry name" value="Thioredoxin"/>
    <property type="match status" value="1"/>
</dbReference>
<reference evidence="2" key="1">
    <citation type="submission" date="2021-01" db="EMBL/GenBank/DDBJ databases">
        <authorList>
            <person name="Corre E."/>
            <person name="Pelletier E."/>
            <person name="Niang G."/>
            <person name="Scheremetjew M."/>
            <person name="Finn R."/>
            <person name="Kale V."/>
            <person name="Holt S."/>
            <person name="Cochrane G."/>
            <person name="Meng A."/>
            <person name="Brown T."/>
            <person name="Cohen L."/>
        </authorList>
    </citation>
    <scope>NUCLEOTIDE SEQUENCE</scope>
    <source>
        <strain evidence="2">Fehren 1</strain>
    </source>
</reference>
<feature type="domain" description="Thioredoxin" evidence="1">
    <location>
        <begin position="33"/>
        <end position="104"/>
    </location>
</feature>